<keyword evidence="1" id="KW-0238">DNA-binding</keyword>
<dbReference type="Pfam" id="PF13102">
    <property type="entry name" value="Phage_int_SAM_5"/>
    <property type="match status" value="1"/>
</dbReference>
<dbReference type="PANTHER" id="PTHR30349:SF82">
    <property type="entry name" value="INTEGRASE_RECOMBINASE YOEC-RELATED"/>
    <property type="match status" value="1"/>
</dbReference>
<proteinExistence type="predicted"/>
<protein>
    <submittedName>
        <fullName evidence="4">Site-specific integrase</fullName>
    </submittedName>
</protein>
<accession>A0ABT0YZJ3</accession>
<dbReference type="SUPFAM" id="SSF56349">
    <property type="entry name" value="DNA breaking-rejoining enzymes"/>
    <property type="match status" value="1"/>
</dbReference>
<evidence type="ECO:0000256" key="1">
    <source>
        <dbReference type="ARBA" id="ARBA00023125"/>
    </source>
</evidence>
<dbReference type="InterPro" id="IPR010998">
    <property type="entry name" value="Integrase_recombinase_N"/>
</dbReference>
<evidence type="ECO:0000313" key="5">
    <source>
        <dbReference type="Proteomes" id="UP001155077"/>
    </source>
</evidence>
<dbReference type="InterPro" id="IPR013762">
    <property type="entry name" value="Integrase-like_cat_sf"/>
</dbReference>
<keyword evidence="5" id="KW-1185">Reference proteome</keyword>
<dbReference type="Gene3D" id="1.10.150.130">
    <property type="match status" value="1"/>
</dbReference>
<evidence type="ECO:0000259" key="3">
    <source>
        <dbReference type="PROSITE" id="PS51898"/>
    </source>
</evidence>
<dbReference type="InterPro" id="IPR025269">
    <property type="entry name" value="SAM-like_dom"/>
</dbReference>
<dbReference type="Pfam" id="PF00589">
    <property type="entry name" value="Phage_integrase"/>
    <property type="match status" value="1"/>
</dbReference>
<dbReference type="EMBL" id="JAMSCK010000002">
    <property type="protein sequence ID" value="MCM8568879.1"/>
    <property type="molecule type" value="Genomic_DNA"/>
</dbReference>
<dbReference type="PANTHER" id="PTHR30349">
    <property type="entry name" value="PHAGE INTEGRASE-RELATED"/>
    <property type="match status" value="1"/>
</dbReference>
<comment type="caution">
    <text evidence="4">The sequence shown here is derived from an EMBL/GenBank/DDBJ whole genome shotgun (WGS) entry which is preliminary data.</text>
</comment>
<feature type="domain" description="Tyr recombinase" evidence="3">
    <location>
        <begin position="225"/>
        <end position="414"/>
    </location>
</feature>
<evidence type="ECO:0000313" key="4">
    <source>
        <dbReference type="EMBL" id="MCM8568879.1"/>
    </source>
</evidence>
<name>A0ABT0YZJ3_9FLAO</name>
<keyword evidence="2" id="KW-0233">DNA recombination</keyword>
<dbReference type="InterPro" id="IPR011010">
    <property type="entry name" value="DNA_brk_join_enz"/>
</dbReference>
<dbReference type="InterPro" id="IPR050090">
    <property type="entry name" value="Tyrosine_recombinase_XerCD"/>
</dbReference>
<gene>
    <name evidence="4" type="ORF">NE848_05790</name>
</gene>
<reference evidence="4" key="1">
    <citation type="submission" date="2022-06" db="EMBL/GenBank/DDBJ databases">
        <title>Gramella sediminis sp. nov., isolated from deep-sea sediment of the Indian Ocean.</title>
        <authorList>
            <person name="Yang L."/>
        </authorList>
    </citation>
    <scope>NUCLEOTIDE SEQUENCE</scope>
    <source>
        <strain evidence="4">HMD3159</strain>
    </source>
</reference>
<evidence type="ECO:0000256" key="2">
    <source>
        <dbReference type="ARBA" id="ARBA00023172"/>
    </source>
</evidence>
<dbReference type="Gene3D" id="1.10.443.10">
    <property type="entry name" value="Intergrase catalytic core"/>
    <property type="match status" value="1"/>
</dbReference>
<dbReference type="RefSeq" id="WP_252111364.1">
    <property type="nucleotide sequence ID" value="NZ_JAMSCK010000002.1"/>
</dbReference>
<dbReference type="InterPro" id="IPR002104">
    <property type="entry name" value="Integrase_catalytic"/>
</dbReference>
<dbReference type="Proteomes" id="UP001155077">
    <property type="component" value="Unassembled WGS sequence"/>
</dbReference>
<dbReference type="PROSITE" id="PS51898">
    <property type="entry name" value="TYR_RECOMBINASE"/>
    <property type="match status" value="1"/>
</dbReference>
<sequence>MATVKYRIRGKSKQNTSIYIYLSTGRGNFVEVASGFTVNSKDWSKTTNKPKQNSEENRKTFSDLNKLEKFIYDEVNDANSKGVLIDAYWLRQKINECFKRVKKTDNTLLTNHIQFIIDNANTRKIKGSDKIGLSERRVLGYKSFLKVIQDYEKVIKKKIHFLDINKPFVNKFTNWLLNTRNYATNYAGKIVDNLKTVALDAKSMDIDCNPYVNKIESFRERNQDRYIVTLSFEELEKIRKADLENEALINARKWLLIGCEIGQRASDLLRLTKEDIRYSKGSYYIDIEQKKTGKNVTIGVIAPHVIEIIENGFPYPVSSQKLNKHIKKVCEKAEITEKIEGKKYDKESGRKKLKKYRKCDLITSHCFRRSFATNYYKKIPTPILINITGHSKESLFLEYINRREDKDENANLFMKFYEEIHKTKKPELKLIKNASNEN</sequence>
<organism evidence="4 5">
    <name type="scientific">Gramella jeungdoensis</name>
    <dbReference type="NCBI Taxonomy" id="708091"/>
    <lineage>
        <taxon>Bacteria</taxon>
        <taxon>Pseudomonadati</taxon>
        <taxon>Bacteroidota</taxon>
        <taxon>Flavobacteriia</taxon>
        <taxon>Flavobacteriales</taxon>
        <taxon>Flavobacteriaceae</taxon>
        <taxon>Christiangramia</taxon>
    </lineage>
</organism>